<evidence type="ECO:0000313" key="2">
    <source>
        <dbReference type="EMBL" id="MCI64044.1"/>
    </source>
</evidence>
<evidence type="ECO:0000256" key="1">
    <source>
        <dbReference type="SAM" id="MobiDB-lite"/>
    </source>
</evidence>
<comment type="caution">
    <text evidence="2">The sequence shown here is derived from an EMBL/GenBank/DDBJ whole genome shotgun (WGS) entry which is preliminary data.</text>
</comment>
<name>A0A392TTL8_9FABA</name>
<feature type="non-terminal residue" evidence="2">
    <location>
        <position position="55"/>
    </location>
</feature>
<organism evidence="2 3">
    <name type="scientific">Trifolium medium</name>
    <dbReference type="NCBI Taxonomy" id="97028"/>
    <lineage>
        <taxon>Eukaryota</taxon>
        <taxon>Viridiplantae</taxon>
        <taxon>Streptophyta</taxon>
        <taxon>Embryophyta</taxon>
        <taxon>Tracheophyta</taxon>
        <taxon>Spermatophyta</taxon>
        <taxon>Magnoliopsida</taxon>
        <taxon>eudicotyledons</taxon>
        <taxon>Gunneridae</taxon>
        <taxon>Pentapetalae</taxon>
        <taxon>rosids</taxon>
        <taxon>fabids</taxon>
        <taxon>Fabales</taxon>
        <taxon>Fabaceae</taxon>
        <taxon>Papilionoideae</taxon>
        <taxon>50 kb inversion clade</taxon>
        <taxon>NPAAA clade</taxon>
        <taxon>Hologalegina</taxon>
        <taxon>IRL clade</taxon>
        <taxon>Trifolieae</taxon>
        <taxon>Trifolium</taxon>
    </lineage>
</organism>
<dbReference type="Proteomes" id="UP000265520">
    <property type="component" value="Unassembled WGS sequence"/>
</dbReference>
<sequence>MRRQVSPDNLLFDPEIERTARRNDSQRKKRKQLAKQRRLQEEPSASTSSLSPITE</sequence>
<accession>A0A392TTL8</accession>
<keyword evidence="3" id="KW-1185">Reference proteome</keyword>
<feature type="compositionally biased region" description="Basic and acidic residues" evidence="1">
    <location>
        <begin position="15"/>
        <end position="26"/>
    </location>
</feature>
<feature type="compositionally biased region" description="Polar residues" evidence="1">
    <location>
        <begin position="43"/>
        <end position="55"/>
    </location>
</feature>
<protein>
    <submittedName>
        <fullName evidence="2">Uncharacterized protein</fullName>
    </submittedName>
</protein>
<dbReference type="EMBL" id="LXQA010648150">
    <property type="protein sequence ID" value="MCI64044.1"/>
    <property type="molecule type" value="Genomic_DNA"/>
</dbReference>
<feature type="compositionally biased region" description="Basic residues" evidence="1">
    <location>
        <begin position="27"/>
        <end position="37"/>
    </location>
</feature>
<evidence type="ECO:0000313" key="3">
    <source>
        <dbReference type="Proteomes" id="UP000265520"/>
    </source>
</evidence>
<proteinExistence type="predicted"/>
<reference evidence="2 3" key="1">
    <citation type="journal article" date="2018" name="Front. Plant Sci.">
        <title>Red Clover (Trifolium pratense) and Zigzag Clover (T. medium) - A Picture of Genomic Similarities and Differences.</title>
        <authorList>
            <person name="Dluhosova J."/>
            <person name="Istvanek J."/>
            <person name="Nedelnik J."/>
            <person name="Repkova J."/>
        </authorList>
    </citation>
    <scope>NUCLEOTIDE SEQUENCE [LARGE SCALE GENOMIC DNA]</scope>
    <source>
        <strain evidence="3">cv. 10/8</strain>
        <tissue evidence="2">Leaf</tissue>
    </source>
</reference>
<feature type="region of interest" description="Disordered" evidence="1">
    <location>
        <begin position="1"/>
        <end position="55"/>
    </location>
</feature>
<dbReference type="AlphaFoldDB" id="A0A392TTL8"/>